<dbReference type="Gene3D" id="3.40.50.300">
    <property type="entry name" value="P-loop containing nucleotide triphosphate hydrolases"/>
    <property type="match status" value="1"/>
</dbReference>
<dbReference type="AlphaFoldDB" id="A0A6P7SWV2"/>
<feature type="compositionally biased region" description="Basic and acidic residues" evidence="5">
    <location>
        <begin position="93"/>
        <end position="104"/>
    </location>
</feature>
<proteinExistence type="inferred from homology"/>
<feature type="coiled-coil region" evidence="4">
    <location>
        <begin position="299"/>
        <end position="326"/>
    </location>
</feature>
<dbReference type="Pfam" id="PF00595">
    <property type="entry name" value="PDZ"/>
    <property type="match status" value="1"/>
</dbReference>
<dbReference type="Pfam" id="PF00625">
    <property type="entry name" value="Guanylate_kin"/>
    <property type="match status" value="1"/>
</dbReference>
<feature type="domain" description="Guanylate kinase-like" evidence="7">
    <location>
        <begin position="714"/>
        <end position="895"/>
    </location>
</feature>
<evidence type="ECO:0000313" key="9">
    <source>
        <dbReference type="Proteomes" id="UP000515154"/>
    </source>
</evidence>
<keyword evidence="4" id="KW-0175">Coiled coil</keyword>
<reference evidence="10" key="1">
    <citation type="submission" date="2025-08" db="UniProtKB">
        <authorList>
            <consortium name="RefSeq"/>
        </authorList>
    </citation>
    <scope>IDENTIFICATION</scope>
</reference>
<dbReference type="InterPro" id="IPR008145">
    <property type="entry name" value="GK/Ca_channel_bsu"/>
</dbReference>
<dbReference type="SUPFAM" id="SSF52540">
    <property type="entry name" value="P-loop containing nucleoside triphosphate hydrolases"/>
    <property type="match status" value="1"/>
</dbReference>
<feature type="compositionally biased region" description="Polar residues" evidence="5">
    <location>
        <begin position="332"/>
        <end position="346"/>
    </location>
</feature>
<dbReference type="InterPro" id="IPR001452">
    <property type="entry name" value="SH3_domain"/>
</dbReference>
<dbReference type="Gene3D" id="2.30.42.10">
    <property type="match status" value="1"/>
</dbReference>
<dbReference type="PROSITE" id="PS50002">
    <property type="entry name" value="SH3"/>
    <property type="match status" value="1"/>
</dbReference>
<sequence length="911" mass="104663">MEDEKNAITDEILLLNGKCLKEYNYVDVKNHIQECIHFGYIYLHVKTLLPGTIVPEINFVEDAYNISVQRDLAELADTYANSNYHSNDMTKLSSDEEKTKKENVVDTPGNLPDERKRVLPLEENSRLSGKPYIEGAKSQSLGMTLTEDQEMNGYSDSKRKQVGIPSNRGSSEIPLIENVNKQTRLVYTPKTGSLNSLNNSQYVNVDSFQNPYEMEDRGPHREMAVDCPENFIGTVKSTPRYPPPSSTPTKPKISSPQQSASNSRENLSNEAIYKNTNTLPQRLPTQEELQRAQMHQEYLNKRKEEEARLERENEFLRKSLRESQRLRALESKQVSKPPTGYVNTGFTEDATDSKLPVTSNQSSKQEYMTKNINVVDLIGFLQQSENYFENQPDMKKDLYQLSVLFHNPRFQTAVKIHNKVIASSSCKSVSNASYQHLLRILDLRDHCTDTTCIELFNIINEPNFQSLLKVHDQLSGNPRFSEDKETKDYSFKQYGEGAVRIIHLEKTSEPLGATVKNEGESVIIARIVKGGAADKSGLLHEGDEILEINQHTMKGQNVDDVSELMANLTGTITFMVVPGNNPYHILSTNNNAMCIRALFNYEPEEDDYIPCRELGISFLKGDILHVIDQEDMHWWQAYKDKDQQENAMAGLIPSKLFQEMRESLKQALLHDAKENKKGRSCICSKKNAKKKKKDNDEILTYEEVAQYLPQPHRKRPIVLIGPPRVGRVDLRERLMATDYNRFAAAVPHTSRSKKTGEHDGKDYHFVTRNEFNYDISQNKFLEYGEYEKNYYGTSLEAVRQVINCGQICILNLHPEALKIIKESNLKPYVVFIRPPNLETLRLNLQQQQQELTENQLKEIIERAREMEEVYGHYFDHIIVNSNQSRTYDELLMEINRLEVEPQWVPISWLDG</sequence>
<evidence type="ECO:0000259" key="6">
    <source>
        <dbReference type="PROSITE" id="PS50002"/>
    </source>
</evidence>
<feature type="domain" description="SH3" evidence="6">
    <location>
        <begin position="590"/>
        <end position="662"/>
    </location>
</feature>
<evidence type="ECO:0000256" key="5">
    <source>
        <dbReference type="SAM" id="MobiDB-lite"/>
    </source>
</evidence>
<feature type="domain" description="PDZ" evidence="8">
    <location>
        <begin position="501"/>
        <end position="580"/>
    </location>
</feature>
<dbReference type="PANTHER" id="PTHR23122">
    <property type="entry name" value="MEMBRANE-ASSOCIATED GUANYLATE KINASE MAGUK"/>
    <property type="match status" value="1"/>
</dbReference>
<dbReference type="Pfam" id="PF07653">
    <property type="entry name" value="SH3_2"/>
    <property type="match status" value="1"/>
</dbReference>
<dbReference type="InterPro" id="IPR008144">
    <property type="entry name" value="Guanylate_kin-like_dom"/>
</dbReference>
<dbReference type="SMART" id="SM00326">
    <property type="entry name" value="SH3"/>
    <property type="match status" value="1"/>
</dbReference>
<protein>
    <submittedName>
        <fullName evidence="10">MAGUK p55 subfamily member 5-like isoform X2</fullName>
    </submittedName>
</protein>
<organism evidence="9 10">
    <name type="scientific">Octopus sinensis</name>
    <name type="common">East Asian common octopus</name>
    <dbReference type="NCBI Taxonomy" id="2607531"/>
    <lineage>
        <taxon>Eukaryota</taxon>
        <taxon>Metazoa</taxon>
        <taxon>Spiralia</taxon>
        <taxon>Lophotrochozoa</taxon>
        <taxon>Mollusca</taxon>
        <taxon>Cephalopoda</taxon>
        <taxon>Coleoidea</taxon>
        <taxon>Octopodiformes</taxon>
        <taxon>Octopoda</taxon>
        <taxon>Incirrata</taxon>
        <taxon>Octopodidae</taxon>
        <taxon>Octopus</taxon>
    </lineage>
</organism>
<dbReference type="InterPro" id="IPR036034">
    <property type="entry name" value="PDZ_sf"/>
</dbReference>
<dbReference type="CDD" id="cd00071">
    <property type="entry name" value="GMPK"/>
    <property type="match status" value="1"/>
</dbReference>
<feature type="compositionally biased region" description="Polar residues" evidence="5">
    <location>
        <begin position="83"/>
        <end position="92"/>
    </location>
</feature>
<feature type="compositionally biased region" description="Low complexity" evidence="5">
    <location>
        <begin position="247"/>
        <end position="256"/>
    </location>
</feature>
<evidence type="ECO:0000256" key="3">
    <source>
        <dbReference type="PROSITE-ProRule" id="PRU00192"/>
    </source>
</evidence>
<dbReference type="InterPro" id="IPR020590">
    <property type="entry name" value="Guanylate_kinase_CS"/>
</dbReference>
<dbReference type="KEGG" id="osn:115217207"/>
<dbReference type="Gene3D" id="2.30.30.40">
    <property type="entry name" value="SH3 Domains"/>
    <property type="match status" value="1"/>
</dbReference>
<name>A0A6P7SWV2_9MOLL</name>
<dbReference type="InterPro" id="IPR036028">
    <property type="entry name" value="SH3-like_dom_sf"/>
</dbReference>
<dbReference type="InterPro" id="IPR001478">
    <property type="entry name" value="PDZ"/>
</dbReference>
<evidence type="ECO:0000259" key="8">
    <source>
        <dbReference type="PROSITE" id="PS50106"/>
    </source>
</evidence>
<feature type="region of interest" description="Disordered" evidence="5">
    <location>
        <begin position="83"/>
        <end position="114"/>
    </location>
</feature>
<dbReference type="InterPro" id="IPR050716">
    <property type="entry name" value="MAGUK"/>
</dbReference>
<feature type="region of interest" description="Disordered" evidence="5">
    <location>
        <begin position="330"/>
        <end position="362"/>
    </location>
</feature>
<keyword evidence="2 3" id="KW-0728">SH3 domain</keyword>
<dbReference type="SUPFAM" id="SSF101288">
    <property type="entry name" value="L27 domain"/>
    <property type="match status" value="1"/>
</dbReference>
<dbReference type="SUPFAM" id="SSF50156">
    <property type="entry name" value="PDZ domain-like"/>
    <property type="match status" value="1"/>
</dbReference>
<keyword evidence="9" id="KW-1185">Reference proteome</keyword>
<dbReference type="Proteomes" id="UP000515154">
    <property type="component" value="Linkage group LG11"/>
</dbReference>
<dbReference type="PROSITE" id="PS50052">
    <property type="entry name" value="GUANYLATE_KINASE_2"/>
    <property type="match status" value="1"/>
</dbReference>
<accession>A0A6P7SWV2</accession>
<dbReference type="PROSITE" id="PS00856">
    <property type="entry name" value="GUANYLATE_KINASE_1"/>
    <property type="match status" value="1"/>
</dbReference>
<dbReference type="RefSeq" id="XP_029642707.2">
    <property type="nucleotide sequence ID" value="XM_029786847.2"/>
</dbReference>
<dbReference type="Gene3D" id="1.10.287.650">
    <property type="entry name" value="L27 domain"/>
    <property type="match status" value="1"/>
</dbReference>
<dbReference type="InterPro" id="IPR027417">
    <property type="entry name" value="P-loop_NTPase"/>
</dbReference>
<gene>
    <name evidence="10" type="primary">LOC115217207</name>
</gene>
<comment type="similarity">
    <text evidence="1">Belongs to the MAGUK family.</text>
</comment>
<feature type="compositionally biased region" description="Polar residues" evidence="5">
    <location>
        <begin position="257"/>
        <end position="266"/>
    </location>
</feature>
<evidence type="ECO:0000259" key="7">
    <source>
        <dbReference type="PROSITE" id="PS50052"/>
    </source>
</evidence>
<feature type="region of interest" description="Disordered" evidence="5">
    <location>
        <begin position="233"/>
        <end position="266"/>
    </location>
</feature>
<feature type="coiled-coil region" evidence="4">
    <location>
        <begin position="837"/>
        <end position="900"/>
    </location>
</feature>
<evidence type="ECO:0000256" key="2">
    <source>
        <dbReference type="ARBA" id="ARBA00022443"/>
    </source>
</evidence>
<dbReference type="CDD" id="cd06798">
    <property type="entry name" value="PDZ_MPP5-like"/>
    <property type="match status" value="1"/>
</dbReference>
<evidence type="ECO:0000256" key="4">
    <source>
        <dbReference type="SAM" id="Coils"/>
    </source>
</evidence>
<evidence type="ECO:0000313" key="10">
    <source>
        <dbReference type="RefSeq" id="XP_029642707.2"/>
    </source>
</evidence>
<dbReference type="PROSITE" id="PS50106">
    <property type="entry name" value="PDZ"/>
    <property type="match status" value="1"/>
</dbReference>
<dbReference type="InterPro" id="IPR036892">
    <property type="entry name" value="L27_dom_sf"/>
</dbReference>
<dbReference type="SUPFAM" id="SSF50044">
    <property type="entry name" value="SH3-domain"/>
    <property type="match status" value="1"/>
</dbReference>
<evidence type="ECO:0000256" key="1">
    <source>
        <dbReference type="ARBA" id="ARBA00007014"/>
    </source>
</evidence>
<dbReference type="SMART" id="SM00228">
    <property type="entry name" value="PDZ"/>
    <property type="match status" value="1"/>
</dbReference>
<dbReference type="SMART" id="SM00072">
    <property type="entry name" value="GuKc"/>
    <property type="match status" value="1"/>
</dbReference>